<keyword evidence="1" id="KW-0812">Transmembrane</keyword>
<comment type="caution">
    <text evidence="2">The sequence shown here is derived from an EMBL/GenBank/DDBJ whole genome shotgun (WGS) entry which is preliminary data.</text>
</comment>
<dbReference type="AlphaFoldDB" id="A0A9D4RLH1"/>
<sequence>MSTYKLTPTCQEIYKTTCFLGLQAGKILRTFPDWKSRVKRFIIWGVVLGVITAILCEGKKDGGFIPINKNLWSLSFVLCLSCFAFFMFAFCYVTIDVYNIWSGAPFYYPGMNAILLYMGHECVSQPLATFLNMQVRRRSHELCLPFNCLDTAIWILLSYFLFKHNIFLSV</sequence>
<evidence type="ECO:0000256" key="1">
    <source>
        <dbReference type="SAM" id="Phobius"/>
    </source>
</evidence>
<dbReference type="EMBL" id="JAIWYP010000002">
    <property type="protein sequence ID" value="KAH3871783.1"/>
    <property type="molecule type" value="Genomic_DNA"/>
</dbReference>
<feature type="transmembrane region" description="Helical" evidence="1">
    <location>
        <begin position="107"/>
        <end position="130"/>
    </location>
</feature>
<dbReference type="PANTHER" id="PTHR31061:SF24">
    <property type="entry name" value="LD22376P"/>
    <property type="match status" value="1"/>
</dbReference>
<dbReference type="Proteomes" id="UP000828390">
    <property type="component" value="Unassembled WGS sequence"/>
</dbReference>
<protein>
    <submittedName>
        <fullName evidence="2">Uncharacterized protein</fullName>
    </submittedName>
</protein>
<evidence type="ECO:0000313" key="2">
    <source>
        <dbReference type="EMBL" id="KAH3871783.1"/>
    </source>
</evidence>
<reference evidence="2" key="2">
    <citation type="submission" date="2020-11" db="EMBL/GenBank/DDBJ databases">
        <authorList>
            <person name="McCartney M.A."/>
            <person name="Auch B."/>
            <person name="Kono T."/>
            <person name="Mallez S."/>
            <person name="Becker A."/>
            <person name="Gohl D.M."/>
            <person name="Silverstein K.A.T."/>
            <person name="Koren S."/>
            <person name="Bechman K.B."/>
            <person name="Herman A."/>
            <person name="Abrahante J.E."/>
            <person name="Garbe J."/>
        </authorList>
    </citation>
    <scope>NUCLEOTIDE SEQUENCE</scope>
    <source>
        <strain evidence="2">Duluth1</strain>
        <tissue evidence="2">Whole animal</tissue>
    </source>
</reference>
<keyword evidence="1" id="KW-0472">Membrane</keyword>
<proteinExistence type="predicted"/>
<accession>A0A9D4RLH1</accession>
<feature type="transmembrane region" description="Helical" evidence="1">
    <location>
        <begin position="142"/>
        <end position="162"/>
    </location>
</feature>
<feature type="transmembrane region" description="Helical" evidence="1">
    <location>
        <begin position="41"/>
        <end position="58"/>
    </location>
</feature>
<dbReference type="PANTHER" id="PTHR31061">
    <property type="entry name" value="LD22376P"/>
    <property type="match status" value="1"/>
</dbReference>
<reference evidence="2" key="1">
    <citation type="journal article" date="2019" name="bioRxiv">
        <title>The Genome of the Zebra Mussel, Dreissena polymorpha: A Resource for Invasive Species Research.</title>
        <authorList>
            <person name="McCartney M.A."/>
            <person name="Auch B."/>
            <person name="Kono T."/>
            <person name="Mallez S."/>
            <person name="Zhang Y."/>
            <person name="Obille A."/>
            <person name="Becker A."/>
            <person name="Abrahante J.E."/>
            <person name="Garbe J."/>
            <person name="Badalamenti J.P."/>
            <person name="Herman A."/>
            <person name="Mangelson H."/>
            <person name="Liachko I."/>
            <person name="Sullivan S."/>
            <person name="Sone E.D."/>
            <person name="Koren S."/>
            <person name="Silverstein K.A.T."/>
            <person name="Beckman K.B."/>
            <person name="Gohl D.M."/>
        </authorList>
    </citation>
    <scope>NUCLEOTIDE SEQUENCE</scope>
    <source>
        <strain evidence="2">Duluth1</strain>
        <tissue evidence="2">Whole animal</tissue>
    </source>
</reference>
<keyword evidence="3" id="KW-1185">Reference proteome</keyword>
<gene>
    <name evidence="2" type="ORF">DPMN_034997</name>
</gene>
<evidence type="ECO:0000313" key="3">
    <source>
        <dbReference type="Proteomes" id="UP000828390"/>
    </source>
</evidence>
<name>A0A9D4RLH1_DREPO</name>
<organism evidence="2 3">
    <name type="scientific">Dreissena polymorpha</name>
    <name type="common">Zebra mussel</name>
    <name type="synonym">Mytilus polymorpha</name>
    <dbReference type="NCBI Taxonomy" id="45954"/>
    <lineage>
        <taxon>Eukaryota</taxon>
        <taxon>Metazoa</taxon>
        <taxon>Spiralia</taxon>
        <taxon>Lophotrochozoa</taxon>
        <taxon>Mollusca</taxon>
        <taxon>Bivalvia</taxon>
        <taxon>Autobranchia</taxon>
        <taxon>Heteroconchia</taxon>
        <taxon>Euheterodonta</taxon>
        <taxon>Imparidentia</taxon>
        <taxon>Neoheterodontei</taxon>
        <taxon>Myida</taxon>
        <taxon>Dreissenoidea</taxon>
        <taxon>Dreissenidae</taxon>
        <taxon>Dreissena</taxon>
    </lineage>
</organism>
<keyword evidence="1" id="KW-1133">Transmembrane helix</keyword>
<feature type="transmembrane region" description="Helical" evidence="1">
    <location>
        <begin position="70"/>
        <end position="95"/>
    </location>
</feature>